<dbReference type="Pfam" id="PF13561">
    <property type="entry name" value="adh_short_C2"/>
    <property type="match status" value="1"/>
</dbReference>
<dbReference type="RefSeq" id="WP_246616261.1">
    <property type="nucleotide sequence ID" value="NZ_BPEY01000110.1"/>
</dbReference>
<dbReference type="Gene3D" id="3.40.50.720">
    <property type="entry name" value="NAD(P)-binding Rossmann-like Domain"/>
    <property type="match status" value="1"/>
</dbReference>
<sequence length="249" mass="26211">MNQMLVDKHVLITGASRGIGRAIAATFAAQGATVYLNGRDESSLKALENELKQLYGDRVHSLAFDVSDAKQVKQGFQALFKLTKTLDVLVNNAGILEHSLVGMVSAEQIQQTFASNSFSVIYTSQYASRLMARNGGGSIINMASIIGCVGSSGDSVYGGSKAAVIGITKSLAKELAATQIRVNAIAPGFIDTQMNESLSVDKQNQTLQSIAMGRKGTPQDVANTALFLASDLAQYVTGQTIGVDGGMLI</sequence>
<comment type="caution">
    <text evidence="3">The sequence shown here is derived from an EMBL/GenBank/DDBJ whole genome shotgun (WGS) entry which is preliminary data.</text>
</comment>
<keyword evidence="4" id="KW-1185">Reference proteome</keyword>
<dbReference type="PRINTS" id="PR00081">
    <property type="entry name" value="GDHRDH"/>
</dbReference>
<dbReference type="PANTHER" id="PTHR42760:SF133">
    <property type="entry name" value="3-OXOACYL-[ACYL-CARRIER-PROTEIN] REDUCTASE"/>
    <property type="match status" value="1"/>
</dbReference>
<dbReference type="NCBIfam" id="NF005559">
    <property type="entry name" value="PRK07231.1"/>
    <property type="match status" value="1"/>
</dbReference>
<comment type="similarity">
    <text evidence="1">Belongs to the short-chain dehydrogenases/reductases (SDR) family.</text>
</comment>
<organism evidence="3 4">
    <name type="scientific">Shewanella sairae</name>
    <dbReference type="NCBI Taxonomy" id="190310"/>
    <lineage>
        <taxon>Bacteria</taxon>
        <taxon>Pseudomonadati</taxon>
        <taxon>Pseudomonadota</taxon>
        <taxon>Gammaproteobacteria</taxon>
        <taxon>Alteromonadales</taxon>
        <taxon>Shewanellaceae</taxon>
        <taxon>Shewanella</taxon>
    </lineage>
</organism>
<protein>
    <submittedName>
        <fullName evidence="3">3-oxoacyl-ACP reductase</fullName>
    </submittedName>
</protein>
<evidence type="ECO:0000313" key="4">
    <source>
        <dbReference type="Proteomes" id="UP000887104"/>
    </source>
</evidence>
<evidence type="ECO:0000256" key="2">
    <source>
        <dbReference type="ARBA" id="ARBA00023002"/>
    </source>
</evidence>
<keyword evidence="2" id="KW-0560">Oxidoreductase</keyword>
<reference evidence="3" key="1">
    <citation type="submission" date="2021-05" db="EMBL/GenBank/DDBJ databases">
        <title>Molecular characterization for Shewanella algae harboring chromosomal blaOXA-55-like strains isolated from clinical and environment sample.</title>
        <authorList>
            <person name="Ohama Y."/>
            <person name="Aoki K."/>
            <person name="Harada S."/>
            <person name="Moriya K."/>
            <person name="Ishii Y."/>
            <person name="Tateda K."/>
        </authorList>
    </citation>
    <scope>NUCLEOTIDE SEQUENCE</scope>
    <source>
        <strain evidence="3">JCM 11563</strain>
    </source>
</reference>
<dbReference type="InterPro" id="IPR002347">
    <property type="entry name" value="SDR_fam"/>
</dbReference>
<dbReference type="PANTHER" id="PTHR42760">
    <property type="entry name" value="SHORT-CHAIN DEHYDROGENASES/REDUCTASES FAMILY MEMBER"/>
    <property type="match status" value="1"/>
</dbReference>
<dbReference type="InterPro" id="IPR036291">
    <property type="entry name" value="NAD(P)-bd_dom_sf"/>
</dbReference>
<dbReference type="EMBL" id="BPEY01000110">
    <property type="protein sequence ID" value="GIU51258.1"/>
    <property type="molecule type" value="Genomic_DNA"/>
</dbReference>
<dbReference type="PROSITE" id="PS00061">
    <property type="entry name" value="ADH_SHORT"/>
    <property type="match status" value="1"/>
</dbReference>
<dbReference type="SUPFAM" id="SSF51735">
    <property type="entry name" value="NAD(P)-binding Rossmann-fold domains"/>
    <property type="match status" value="1"/>
</dbReference>
<dbReference type="Proteomes" id="UP000887104">
    <property type="component" value="Unassembled WGS sequence"/>
</dbReference>
<proteinExistence type="inferred from homology"/>
<accession>A0ABQ4PQK3</accession>
<evidence type="ECO:0000256" key="1">
    <source>
        <dbReference type="ARBA" id="ARBA00006484"/>
    </source>
</evidence>
<name>A0ABQ4PQK3_9GAMM</name>
<dbReference type="InterPro" id="IPR020904">
    <property type="entry name" value="Sc_DH/Rdtase_CS"/>
</dbReference>
<evidence type="ECO:0000313" key="3">
    <source>
        <dbReference type="EMBL" id="GIU51258.1"/>
    </source>
</evidence>
<dbReference type="PRINTS" id="PR00080">
    <property type="entry name" value="SDRFAMILY"/>
</dbReference>
<gene>
    <name evidence="3" type="ORF">TUM4438_40250</name>
</gene>